<dbReference type="Proteomes" id="UP000050901">
    <property type="component" value="Unassembled WGS sequence"/>
</dbReference>
<dbReference type="PIRSF" id="PIRSF029950">
    <property type="entry name" value="Cas_CT1134"/>
    <property type="match status" value="1"/>
</dbReference>
<evidence type="ECO:0000313" key="3">
    <source>
        <dbReference type="EMBL" id="KRL23639.1"/>
    </source>
</evidence>
<dbReference type="GO" id="GO:0051607">
    <property type="term" value="P:defense response to virus"/>
    <property type="evidence" value="ECO:0007669"/>
    <property type="project" value="UniProtKB-UniRule"/>
</dbReference>
<dbReference type="NCBIfam" id="TIGR02593">
    <property type="entry name" value="CRISPR_cas5"/>
    <property type="match status" value="1"/>
</dbReference>
<organism evidence="3 4">
    <name type="scientific">Limosilactobacillus mucosae DSM 13345</name>
    <dbReference type="NCBI Taxonomy" id="1423771"/>
    <lineage>
        <taxon>Bacteria</taxon>
        <taxon>Bacillati</taxon>
        <taxon>Bacillota</taxon>
        <taxon>Bacilli</taxon>
        <taxon>Lactobacillales</taxon>
        <taxon>Lactobacillaceae</taxon>
        <taxon>Limosilactobacillus</taxon>
    </lineage>
</organism>
<keyword evidence="2" id="KW-0540">Nuclease</keyword>
<comment type="similarity">
    <text evidence="2">Belongs to the CRISPR-associated protein Cas5 family. Subtype I-C/Dvulg subfamily.</text>
</comment>
<accession>A0A0R1NTP3</accession>
<dbReference type="EMBL" id="AZEQ01000030">
    <property type="protein sequence ID" value="KRL23639.1"/>
    <property type="molecule type" value="Genomic_DNA"/>
</dbReference>
<evidence type="ECO:0000256" key="2">
    <source>
        <dbReference type="PIRNR" id="PIRNR029950"/>
    </source>
</evidence>
<evidence type="ECO:0000313" key="4">
    <source>
        <dbReference type="Proteomes" id="UP000050901"/>
    </source>
</evidence>
<dbReference type="EC" id="3.1.-.-" evidence="2"/>
<dbReference type="GO" id="GO:0016787">
    <property type="term" value="F:hydrolase activity"/>
    <property type="evidence" value="ECO:0007669"/>
    <property type="project" value="UniProtKB-KW"/>
</dbReference>
<comment type="caution">
    <text evidence="3">The sequence shown here is derived from an EMBL/GenBank/DDBJ whole genome shotgun (WGS) entry which is preliminary data.</text>
</comment>
<gene>
    <name evidence="3" type="ORF">FC47_GL001380</name>
</gene>
<dbReference type="GO" id="GO:0003723">
    <property type="term" value="F:RNA binding"/>
    <property type="evidence" value="ECO:0007669"/>
    <property type="project" value="UniProtKB-UniRule"/>
</dbReference>
<keyword evidence="2" id="KW-0378">Hydrolase</keyword>
<keyword evidence="2" id="KW-0255">Endonuclease</keyword>
<dbReference type="GO" id="GO:0043571">
    <property type="term" value="P:maintenance of CRISPR repeat elements"/>
    <property type="evidence" value="ECO:0007669"/>
    <property type="project" value="UniProtKB-UniRule"/>
</dbReference>
<dbReference type="RefSeq" id="WP_056968740.1">
    <property type="nucleotide sequence ID" value="NZ_AZEQ01000030.1"/>
</dbReference>
<reference evidence="3 4" key="1">
    <citation type="journal article" date="2015" name="Genome Announc.">
        <title>Expanding the biotechnology potential of lactobacilli through comparative genomics of 213 strains and associated genera.</title>
        <authorList>
            <person name="Sun Z."/>
            <person name="Harris H.M."/>
            <person name="McCann A."/>
            <person name="Guo C."/>
            <person name="Argimon S."/>
            <person name="Zhang W."/>
            <person name="Yang X."/>
            <person name="Jeffery I.B."/>
            <person name="Cooney J.C."/>
            <person name="Kagawa T.F."/>
            <person name="Liu W."/>
            <person name="Song Y."/>
            <person name="Salvetti E."/>
            <person name="Wrobel A."/>
            <person name="Rasinkangas P."/>
            <person name="Parkhill J."/>
            <person name="Rea M.C."/>
            <person name="O'Sullivan O."/>
            <person name="Ritari J."/>
            <person name="Douillard F.P."/>
            <person name="Paul Ross R."/>
            <person name="Yang R."/>
            <person name="Briner A.E."/>
            <person name="Felis G.E."/>
            <person name="de Vos W.M."/>
            <person name="Barrangou R."/>
            <person name="Klaenhammer T.R."/>
            <person name="Caufield P.W."/>
            <person name="Cui Y."/>
            <person name="Zhang H."/>
            <person name="O'Toole P.W."/>
        </authorList>
    </citation>
    <scope>NUCLEOTIDE SEQUENCE [LARGE SCALE GENOMIC DNA]</scope>
    <source>
        <strain evidence="3 4">DSM 13345</strain>
    </source>
</reference>
<dbReference type="InterPro" id="IPR010155">
    <property type="entry name" value="CRISPR-assoc_prot_Cas5d"/>
</dbReference>
<name>A0A0R1NTP3_LIMMU</name>
<evidence type="ECO:0000256" key="1">
    <source>
        <dbReference type="ARBA" id="ARBA00023118"/>
    </source>
</evidence>
<keyword evidence="1 2" id="KW-0051">Antiviral defense</keyword>
<protein>
    <recommendedName>
        <fullName evidence="2">pre-crRNA processing endonuclease</fullName>
        <ecNumber evidence="2">3.1.-.-</ecNumber>
    </recommendedName>
</protein>
<dbReference type="AlphaFoldDB" id="A0A0R1NTP3"/>
<dbReference type="InterPro" id="IPR021124">
    <property type="entry name" value="CRISPR-assoc_prot_Cas5"/>
</dbReference>
<dbReference type="Pfam" id="PF09704">
    <property type="entry name" value="Cas_Cas5d"/>
    <property type="match status" value="1"/>
</dbReference>
<dbReference type="InterPro" id="IPR013422">
    <property type="entry name" value="CRISPR-assoc_prot_Cas5_N"/>
</dbReference>
<sequence length="246" mass="28728">MLNTSFSYCVYGNNALFTDPIMKIGGEKFSYPVPTYEALKGITESIYWKPTIIIYIDRVRILKKIETEAKDILLFKYNNSKKSDLARYTYLKDVAYQVQAHFEFNQHRPDLAKDRNAKKHLAIMKRCIQRGGRRDIFLGVRECQGYVEPCEFGNGDGYYDDSLDLPFGTMVHGIDYPDEAGDDQMKIRLWQPVMKNGVIDFIRPEECPIHKPLHEFPVKHFNYRDIQSVDELYSETMGDEDNELDH</sequence>
<dbReference type="Gene3D" id="3.30.70.2660">
    <property type="match status" value="1"/>
</dbReference>
<dbReference type="PATRIC" id="fig|1423771.3.peg.1392"/>
<dbReference type="GO" id="GO:0004519">
    <property type="term" value="F:endonuclease activity"/>
    <property type="evidence" value="ECO:0007669"/>
    <property type="project" value="UniProtKB-UniRule"/>
</dbReference>
<proteinExistence type="inferred from homology"/>
<keyword evidence="2" id="KW-0694">RNA-binding</keyword>
<dbReference type="NCBIfam" id="TIGR01876">
    <property type="entry name" value="cas_Cas5d"/>
    <property type="match status" value="1"/>
</dbReference>
<comment type="function">
    <text evidence="2">CRISPR (clustered regularly interspaced short palindromic repeat) is an adaptive immune system that provides protection against mobile genetic elements (viruses, transposable elements and conjugative plasmids). CRISPR clusters contain spacers, sequences complementary to antecedent mobile elements, and target invading nucleic acids. CRISPR clusters are transcribed and processed into CRISPR RNA (crRNA).</text>
</comment>